<dbReference type="SUPFAM" id="SSF52091">
    <property type="entry name" value="SpoIIaa-like"/>
    <property type="match status" value="1"/>
</dbReference>
<sequence>MRGLRIRTSLHQGHPLLILTGELDYDTAPQLQAALDIAPRRGPPHILYFDVRGLSFCDCSGLNLLLRARTRNTVGLFGAGAQLMRLLGLAGAHGLFEFPQPALPATHPSGTHTLADDSIGPDPYELRRARVDATLNASTDETARALAAALGPPPGTQLAGPARSDETGG</sequence>
<dbReference type="CDD" id="cd07043">
    <property type="entry name" value="STAS_anti-anti-sigma_factors"/>
    <property type="match status" value="1"/>
</dbReference>
<name>A0ABW6XCB3_9ACTN</name>
<evidence type="ECO:0000259" key="2">
    <source>
        <dbReference type="PROSITE" id="PS50801"/>
    </source>
</evidence>
<dbReference type="Proteomes" id="UP001602322">
    <property type="component" value="Unassembled WGS sequence"/>
</dbReference>
<dbReference type="InterPro" id="IPR002645">
    <property type="entry name" value="STAS_dom"/>
</dbReference>
<feature type="region of interest" description="Disordered" evidence="1">
    <location>
        <begin position="148"/>
        <end position="169"/>
    </location>
</feature>
<gene>
    <name evidence="3" type="ORF">ACFY8O_26050</name>
</gene>
<feature type="domain" description="STAS" evidence="2">
    <location>
        <begin position="4"/>
        <end position="91"/>
    </location>
</feature>
<dbReference type="RefSeq" id="WP_387906321.1">
    <property type="nucleotide sequence ID" value="NZ_JBIBEG010000008.1"/>
</dbReference>
<protein>
    <submittedName>
        <fullName evidence="3">STAS domain-containing protein</fullName>
    </submittedName>
</protein>
<keyword evidence="4" id="KW-1185">Reference proteome</keyword>
<dbReference type="Pfam" id="PF13466">
    <property type="entry name" value="STAS_2"/>
    <property type="match status" value="1"/>
</dbReference>
<dbReference type="InterPro" id="IPR058548">
    <property type="entry name" value="MlaB-like_STAS"/>
</dbReference>
<evidence type="ECO:0000256" key="1">
    <source>
        <dbReference type="SAM" id="MobiDB-lite"/>
    </source>
</evidence>
<dbReference type="EMBL" id="JBIBEG010000008">
    <property type="protein sequence ID" value="MFF5899365.1"/>
    <property type="molecule type" value="Genomic_DNA"/>
</dbReference>
<proteinExistence type="predicted"/>
<feature type="compositionally biased region" description="Low complexity" evidence="1">
    <location>
        <begin position="148"/>
        <end position="162"/>
    </location>
</feature>
<evidence type="ECO:0000313" key="3">
    <source>
        <dbReference type="EMBL" id="MFF5899365.1"/>
    </source>
</evidence>
<reference evidence="3 4" key="1">
    <citation type="submission" date="2024-10" db="EMBL/GenBank/DDBJ databases">
        <title>The Natural Products Discovery Center: Release of the First 8490 Sequenced Strains for Exploring Actinobacteria Biosynthetic Diversity.</title>
        <authorList>
            <person name="Kalkreuter E."/>
            <person name="Kautsar S.A."/>
            <person name="Yang D."/>
            <person name="Bader C.D."/>
            <person name="Teijaro C.N."/>
            <person name="Fluegel L."/>
            <person name="Davis C.M."/>
            <person name="Simpson J.R."/>
            <person name="Lauterbach L."/>
            <person name="Steele A.D."/>
            <person name="Gui C."/>
            <person name="Meng S."/>
            <person name="Li G."/>
            <person name="Viehrig K."/>
            <person name="Ye F."/>
            <person name="Su P."/>
            <person name="Kiefer A.F."/>
            <person name="Nichols A."/>
            <person name="Cepeda A.J."/>
            <person name="Yan W."/>
            <person name="Fan B."/>
            <person name="Jiang Y."/>
            <person name="Adhikari A."/>
            <person name="Zheng C.-J."/>
            <person name="Schuster L."/>
            <person name="Cowan T.M."/>
            <person name="Smanski M.J."/>
            <person name="Chevrette M.G."/>
            <person name="De Carvalho L.P.S."/>
            <person name="Shen B."/>
        </authorList>
    </citation>
    <scope>NUCLEOTIDE SEQUENCE [LARGE SCALE GENOMIC DNA]</scope>
    <source>
        <strain evidence="3 4">NPDC012540</strain>
    </source>
</reference>
<dbReference type="PROSITE" id="PS50801">
    <property type="entry name" value="STAS"/>
    <property type="match status" value="1"/>
</dbReference>
<accession>A0ABW6XCB3</accession>
<evidence type="ECO:0000313" key="4">
    <source>
        <dbReference type="Proteomes" id="UP001602322"/>
    </source>
</evidence>
<comment type="caution">
    <text evidence="3">The sequence shown here is derived from an EMBL/GenBank/DDBJ whole genome shotgun (WGS) entry which is preliminary data.</text>
</comment>
<dbReference type="Gene3D" id="3.30.750.24">
    <property type="entry name" value="STAS domain"/>
    <property type="match status" value="1"/>
</dbReference>
<organism evidence="3 4">
    <name type="scientific">Streptomyces argenteolus</name>
    <dbReference type="NCBI Taxonomy" id="67274"/>
    <lineage>
        <taxon>Bacteria</taxon>
        <taxon>Bacillati</taxon>
        <taxon>Actinomycetota</taxon>
        <taxon>Actinomycetes</taxon>
        <taxon>Kitasatosporales</taxon>
        <taxon>Streptomycetaceae</taxon>
        <taxon>Streptomyces</taxon>
    </lineage>
</organism>
<dbReference type="InterPro" id="IPR036513">
    <property type="entry name" value="STAS_dom_sf"/>
</dbReference>